<evidence type="ECO:0000313" key="1">
    <source>
        <dbReference type="EMBL" id="NJB65547.1"/>
    </source>
</evidence>
<dbReference type="SUPFAM" id="SSF51120">
    <property type="entry name" value="beta-Roll"/>
    <property type="match status" value="1"/>
</dbReference>
<protein>
    <submittedName>
        <fullName evidence="1">Uncharacterized protein</fullName>
    </submittedName>
</protein>
<sequence>MAINPFFNAELYLSRNPDLIRAGLHTDEQLWDHYVQYGAFESTASDVRAPNSWFDVNYYLANYPDLGENGVTAATALDHYRHYGVNEGRSFNPNPMLAPDNFDADGYAAANKDLREAFGIEEDSELTDQQKSDLLAHFLAYGYKEDRPGVNENFADHVLADNAVDVDAYFADNANAKAVQGTIGDDSFTVNGDVAGKTIDGLGGDDTVHLHKDATTGTVEGDDALHLRNVENVMVHGEAEIHSEQLLDIELAKGATRLNVDFAADAVAGSDDELDVKVAANEAALTVNGIENLDITATGAVSALTVTANEARGQTMEVELEGGSKDGFAFTFETAGSAALTELTIDGSGLNGALDLSFGGDQEVLNVKNLVVKGSSTAAEQDFTGLAAAVTGTAANGFAVTVEGGEGNDTFAASTAIDHFTGGKGENTFTFSAGNSAVQVSNGKVQAMDTITDFGAKDTLEGVAGLNIVTETGTTPEGITLEELATTLDTGSVFDFNDDTYVLVNGDADLANVELVKLAGVDVEKLQVGENGELAFA</sequence>
<accession>A0ABX0WS15</accession>
<gene>
    <name evidence="1" type="ORF">GGR41_001796</name>
</gene>
<name>A0ABX0WS15_9BURK</name>
<organism evidence="1 2">
    <name type="scientific">Paenalcaligenes hominis</name>
    <dbReference type="NCBI Taxonomy" id="643674"/>
    <lineage>
        <taxon>Bacteria</taxon>
        <taxon>Pseudomonadati</taxon>
        <taxon>Pseudomonadota</taxon>
        <taxon>Betaproteobacteria</taxon>
        <taxon>Burkholderiales</taxon>
        <taxon>Alcaligenaceae</taxon>
        <taxon>Paenalcaligenes</taxon>
    </lineage>
</organism>
<evidence type="ECO:0000313" key="2">
    <source>
        <dbReference type="Proteomes" id="UP000783934"/>
    </source>
</evidence>
<dbReference type="RefSeq" id="WP_167661527.1">
    <property type="nucleotide sequence ID" value="NZ_BMCQ01000003.1"/>
</dbReference>
<dbReference type="EMBL" id="JAATIZ010000003">
    <property type="protein sequence ID" value="NJB65547.1"/>
    <property type="molecule type" value="Genomic_DNA"/>
</dbReference>
<dbReference type="Proteomes" id="UP000783934">
    <property type="component" value="Unassembled WGS sequence"/>
</dbReference>
<dbReference type="Gene3D" id="2.150.10.10">
    <property type="entry name" value="Serralysin-like metalloprotease, C-terminal"/>
    <property type="match status" value="1"/>
</dbReference>
<reference evidence="1 2" key="1">
    <citation type="submission" date="2020-03" db="EMBL/GenBank/DDBJ databases">
        <title>Genomic Encyclopedia of Type Strains, Phase IV (KMG-IV): sequencing the most valuable type-strain genomes for metagenomic binning, comparative biology and taxonomic classification.</title>
        <authorList>
            <person name="Goeker M."/>
        </authorList>
    </citation>
    <scope>NUCLEOTIDE SEQUENCE [LARGE SCALE GENOMIC DNA]</scope>
    <source>
        <strain evidence="1 2">DSM 26613</strain>
    </source>
</reference>
<comment type="caution">
    <text evidence="1">The sequence shown here is derived from an EMBL/GenBank/DDBJ whole genome shotgun (WGS) entry which is preliminary data.</text>
</comment>
<keyword evidence="2" id="KW-1185">Reference proteome</keyword>
<proteinExistence type="predicted"/>
<dbReference type="InterPro" id="IPR011049">
    <property type="entry name" value="Serralysin-like_metalloprot_C"/>
</dbReference>